<dbReference type="PANTHER" id="PTHR22762">
    <property type="entry name" value="ALPHA-GLUCOSIDASE"/>
    <property type="match status" value="1"/>
</dbReference>
<dbReference type="PANTHER" id="PTHR22762:SF133">
    <property type="entry name" value="P-TYPE DOMAIN-CONTAINING PROTEIN"/>
    <property type="match status" value="1"/>
</dbReference>
<gene>
    <name evidence="4" type="ORF">E3N88_13737</name>
</gene>
<reference evidence="4 5" key="1">
    <citation type="submission" date="2019-05" db="EMBL/GenBank/DDBJ databases">
        <title>Mikania micrantha, genome provides insights into the molecular mechanism of rapid growth.</title>
        <authorList>
            <person name="Liu B."/>
        </authorList>
    </citation>
    <scope>NUCLEOTIDE SEQUENCE [LARGE SCALE GENOMIC DNA]</scope>
    <source>
        <strain evidence="4">NLD-2019</strain>
        <tissue evidence="4">Leaf</tissue>
    </source>
</reference>
<dbReference type="OrthoDB" id="1711921at2759"/>
<dbReference type="SUPFAM" id="SSF51445">
    <property type="entry name" value="(Trans)glycosidases"/>
    <property type="match status" value="1"/>
</dbReference>
<dbReference type="Gene3D" id="3.20.20.80">
    <property type="entry name" value="Glycosidases"/>
    <property type="match status" value="1"/>
</dbReference>
<dbReference type="Proteomes" id="UP000326396">
    <property type="component" value="Linkage Group LG15"/>
</dbReference>
<organism evidence="4 5">
    <name type="scientific">Mikania micrantha</name>
    <name type="common">bitter vine</name>
    <dbReference type="NCBI Taxonomy" id="192012"/>
    <lineage>
        <taxon>Eukaryota</taxon>
        <taxon>Viridiplantae</taxon>
        <taxon>Streptophyta</taxon>
        <taxon>Embryophyta</taxon>
        <taxon>Tracheophyta</taxon>
        <taxon>Spermatophyta</taxon>
        <taxon>Magnoliopsida</taxon>
        <taxon>eudicotyledons</taxon>
        <taxon>Gunneridae</taxon>
        <taxon>Pentapetalae</taxon>
        <taxon>asterids</taxon>
        <taxon>campanulids</taxon>
        <taxon>Asterales</taxon>
        <taxon>Asteraceae</taxon>
        <taxon>Asteroideae</taxon>
        <taxon>Heliantheae alliance</taxon>
        <taxon>Eupatorieae</taxon>
        <taxon>Mikania</taxon>
    </lineage>
</organism>
<evidence type="ECO:0000313" key="4">
    <source>
        <dbReference type="EMBL" id="KAD5802377.1"/>
    </source>
</evidence>
<evidence type="ECO:0000259" key="3">
    <source>
        <dbReference type="Pfam" id="PF01055"/>
    </source>
</evidence>
<name>A0A5N6P0N1_9ASTR</name>
<dbReference type="EMBL" id="SZYD01000007">
    <property type="protein sequence ID" value="KAD5802377.1"/>
    <property type="molecule type" value="Genomic_DNA"/>
</dbReference>
<accession>A0A5N6P0N1</accession>
<dbReference type="InterPro" id="IPR000322">
    <property type="entry name" value="Glyco_hydro_31_TIM"/>
</dbReference>
<keyword evidence="2" id="KW-0326">Glycosidase</keyword>
<evidence type="ECO:0000313" key="5">
    <source>
        <dbReference type="Proteomes" id="UP000326396"/>
    </source>
</evidence>
<dbReference type="AlphaFoldDB" id="A0A5N6P0N1"/>
<keyword evidence="5" id="KW-1185">Reference proteome</keyword>
<comment type="caution">
    <text evidence="4">The sequence shown here is derived from an EMBL/GenBank/DDBJ whole genome shotgun (WGS) entry which is preliminary data.</text>
</comment>
<evidence type="ECO:0000256" key="1">
    <source>
        <dbReference type="ARBA" id="ARBA00007806"/>
    </source>
</evidence>
<protein>
    <recommendedName>
        <fullName evidence="3">Glycoside hydrolase family 31 TIM barrel domain-containing protein</fullName>
    </recommendedName>
</protein>
<dbReference type="InterPro" id="IPR017853">
    <property type="entry name" value="GH"/>
</dbReference>
<comment type="similarity">
    <text evidence="1 2">Belongs to the glycosyl hydrolase 31 family.</text>
</comment>
<feature type="domain" description="Glycoside hydrolase family 31 TIM barrel" evidence="3">
    <location>
        <begin position="36"/>
        <end position="116"/>
    </location>
</feature>
<sequence>MDRYTQLIDRPTPMPYWPFLQEANITAASRLTPQICGFHQCRYGYKDVDDLVGVVAGYAKAKIPPEVMWTDIYYMDANKDFTLDPINFPLSKMSPFVQNLHQNGQKYVLILDPDVSLMVW</sequence>
<evidence type="ECO:0000256" key="2">
    <source>
        <dbReference type="RuleBase" id="RU361185"/>
    </source>
</evidence>
<dbReference type="GO" id="GO:0005975">
    <property type="term" value="P:carbohydrate metabolic process"/>
    <property type="evidence" value="ECO:0007669"/>
    <property type="project" value="InterPro"/>
</dbReference>
<proteinExistence type="inferred from homology"/>
<dbReference type="GO" id="GO:0004553">
    <property type="term" value="F:hydrolase activity, hydrolyzing O-glycosyl compounds"/>
    <property type="evidence" value="ECO:0007669"/>
    <property type="project" value="InterPro"/>
</dbReference>
<dbReference type="Pfam" id="PF01055">
    <property type="entry name" value="Glyco_hydro_31_2nd"/>
    <property type="match status" value="1"/>
</dbReference>
<keyword evidence="2" id="KW-0378">Hydrolase</keyword>